<dbReference type="Proteomes" id="UP001652661">
    <property type="component" value="Chromosome 3R"/>
</dbReference>
<protein>
    <submittedName>
        <fullName evidence="2">Uncharacterized protein</fullName>
    </submittedName>
</protein>
<accession>A0ABM4GL16</accession>
<reference evidence="2" key="1">
    <citation type="submission" date="2025-08" db="UniProtKB">
        <authorList>
            <consortium name="RefSeq"/>
        </authorList>
    </citation>
    <scope>IDENTIFICATION</scope>
    <source>
        <strain evidence="2">14028-0561.14</strain>
        <tissue evidence="2">Whole fly</tissue>
    </source>
</reference>
<organism evidence="1 2">
    <name type="scientific">Drosophila kikkawai</name>
    <name type="common">Fruit fly</name>
    <dbReference type="NCBI Taxonomy" id="30033"/>
    <lineage>
        <taxon>Eukaryota</taxon>
        <taxon>Metazoa</taxon>
        <taxon>Ecdysozoa</taxon>
        <taxon>Arthropoda</taxon>
        <taxon>Hexapoda</taxon>
        <taxon>Insecta</taxon>
        <taxon>Pterygota</taxon>
        <taxon>Neoptera</taxon>
        <taxon>Endopterygota</taxon>
        <taxon>Diptera</taxon>
        <taxon>Brachycera</taxon>
        <taxon>Muscomorpha</taxon>
        <taxon>Ephydroidea</taxon>
        <taxon>Drosophilidae</taxon>
        <taxon>Drosophila</taxon>
        <taxon>Sophophora</taxon>
    </lineage>
</organism>
<dbReference type="GeneID" id="138928950"/>
<sequence length="478" mass="56023">MFNLFAFTVLKEKYILLKIVNFIMWLFGGKPENSVLLLSGPRKIVVKGISYMTKYSGYINESLALGNQTMPPITQLMVVENPVRIVPEPNKAMILYDRPAECEFDFMDSGLLFMLATAFIFGFSKMFRSRRKDKSRMQKKENESEDVFLNLQSKDDVFFDCQYNDCQFLDFQTNEDENFLDFQSSEEEVLLNFNGEEDMFLDIQSENDAAEAFLDFKSDDKEAIPDLESHEKSGNLDEAEKLLFLFEKMRLSDEEDFPELPSDKERVPYIKSVEKELPELKPDEDGFPNEKKKFLCCKCKKQGFPDLPSDEERLPDYLADENKRFLYWKSKEEGLLDLPSDEEWHHDYPSDEERFLYSESQEERFPDLPSEDEWFPDLKSDKEERILSLENKENGLADLPSDEKRFPDLPSNKVWFPNLTLDKERFPYTSRRLFPINSPGIICRPILSPRKKKAATIRAQENEMFWSTVSSSAKRNVK</sequence>
<evidence type="ECO:0000313" key="2">
    <source>
        <dbReference type="RefSeq" id="XP_070143408.1"/>
    </source>
</evidence>
<name>A0ABM4GL16_DROKI</name>
<evidence type="ECO:0000313" key="1">
    <source>
        <dbReference type="Proteomes" id="UP001652661"/>
    </source>
</evidence>
<proteinExistence type="predicted"/>
<keyword evidence="1" id="KW-1185">Reference proteome</keyword>
<dbReference type="RefSeq" id="XP_070143408.1">
    <property type="nucleotide sequence ID" value="XM_070287307.1"/>
</dbReference>
<gene>
    <name evidence="2" type="primary">LOC138928950</name>
</gene>